<keyword evidence="1" id="KW-0732">Signal</keyword>
<dbReference type="Proteomes" id="UP000199673">
    <property type="component" value="Unassembled WGS sequence"/>
</dbReference>
<gene>
    <name evidence="2" type="ORF">SAMN04489724_0248</name>
</gene>
<evidence type="ECO:0000313" key="3">
    <source>
        <dbReference type="Proteomes" id="UP000199673"/>
    </source>
</evidence>
<dbReference type="STRING" id="305507.SAMN04489724_0248"/>
<evidence type="ECO:0000256" key="1">
    <source>
        <dbReference type="SAM" id="SignalP"/>
    </source>
</evidence>
<reference evidence="3" key="1">
    <citation type="submission" date="2016-10" db="EMBL/GenBank/DDBJ databases">
        <authorList>
            <person name="Varghese N."/>
            <person name="Submissions S."/>
        </authorList>
    </citation>
    <scope>NUCLEOTIDE SEQUENCE [LARGE SCALE GENOMIC DNA]</scope>
    <source>
        <strain evidence="3">DSM 23445</strain>
    </source>
</reference>
<keyword evidence="3" id="KW-1185">Reference proteome</keyword>
<feature type="chain" id="PRO_5011550636" description="DUF4136 domain-containing protein" evidence="1">
    <location>
        <begin position="24"/>
        <end position="234"/>
    </location>
</feature>
<organism evidence="2 3">
    <name type="scientific">Algoriphagus locisalis</name>
    <dbReference type="NCBI Taxonomy" id="305507"/>
    <lineage>
        <taxon>Bacteria</taxon>
        <taxon>Pseudomonadati</taxon>
        <taxon>Bacteroidota</taxon>
        <taxon>Cytophagia</taxon>
        <taxon>Cytophagales</taxon>
        <taxon>Cyclobacteriaceae</taxon>
        <taxon>Algoriphagus</taxon>
    </lineage>
</organism>
<dbReference type="EMBL" id="FPBF01000012">
    <property type="protein sequence ID" value="SFU20133.1"/>
    <property type="molecule type" value="Genomic_DNA"/>
</dbReference>
<protein>
    <recommendedName>
        <fullName evidence="4">DUF4136 domain-containing protein</fullName>
    </recommendedName>
</protein>
<feature type="signal peptide" evidence="1">
    <location>
        <begin position="1"/>
        <end position="23"/>
    </location>
</feature>
<evidence type="ECO:0008006" key="4">
    <source>
        <dbReference type="Google" id="ProtNLM"/>
    </source>
</evidence>
<dbReference type="RefSeq" id="WP_139235974.1">
    <property type="nucleotide sequence ID" value="NZ_FPBF01000012.1"/>
</dbReference>
<dbReference type="AlphaFoldDB" id="A0A1I7E8I9"/>
<evidence type="ECO:0000313" key="2">
    <source>
        <dbReference type="EMBL" id="SFU20133.1"/>
    </source>
</evidence>
<proteinExistence type="predicted"/>
<sequence>MKTISILPHLALFVALAMCSQQADKIYHIEGTTVERSAYSCLKEFTGEKEGKFFTEQLIRDLANGNEITPDHYEPAQQYKFHWKENGVIHFIGFEAMQTASELHIQQNQAQAQNSNPLIDYAKMTYRDKTPEEQLRLNRLLDEQLDKSEEPSASSTSDKSLQENVTAMETMAYVPLESGTDYAVYNRKSFSLYVVLGDALLTLNAQVGPYGSVDESRSIELAKKLADKLSELCN</sequence>
<name>A0A1I7E8I9_9BACT</name>
<accession>A0A1I7E8I9</accession>